<reference evidence="3" key="1">
    <citation type="submission" date="2016-10" db="EMBL/GenBank/DDBJ databases">
        <authorList>
            <person name="Varghese N."/>
            <person name="Submissions S."/>
        </authorList>
    </citation>
    <scope>NUCLEOTIDE SEQUENCE [LARGE SCALE GENOMIC DNA]</scope>
    <source>
        <strain evidence="3">DSM 17298</strain>
    </source>
</reference>
<keyword evidence="3" id="KW-1185">Reference proteome</keyword>
<evidence type="ECO:0000313" key="3">
    <source>
        <dbReference type="Proteomes" id="UP000236736"/>
    </source>
</evidence>
<dbReference type="Proteomes" id="UP000236736">
    <property type="component" value="Unassembled WGS sequence"/>
</dbReference>
<dbReference type="SUPFAM" id="SSF51206">
    <property type="entry name" value="cAMP-binding domain-like"/>
    <property type="match status" value="1"/>
</dbReference>
<dbReference type="Gene3D" id="2.60.120.10">
    <property type="entry name" value="Jelly Rolls"/>
    <property type="match status" value="1"/>
</dbReference>
<dbReference type="GO" id="GO:0016301">
    <property type="term" value="F:kinase activity"/>
    <property type="evidence" value="ECO:0007669"/>
    <property type="project" value="UniProtKB-KW"/>
</dbReference>
<dbReference type="PROSITE" id="PS50042">
    <property type="entry name" value="CNMP_BINDING_3"/>
    <property type="match status" value="1"/>
</dbReference>
<dbReference type="STRING" id="1120964.GCA_001313265_05776"/>
<organism evidence="2 3">
    <name type="scientific">Algoriphagus boritolerans DSM 17298 = JCM 18970</name>
    <dbReference type="NCBI Taxonomy" id="1120964"/>
    <lineage>
        <taxon>Bacteria</taxon>
        <taxon>Pseudomonadati</taxon>
        <taxon>Bacteroidota</taxon>
        <taxon>Cytophagia</taxon>
        <taxon>Cytophagales</taxon>
        <taxon>Cyclobacteriaceae</taxon>
        <taxon>Algoriphagus</taxon>
    </lineage>
</organism>
<evidence type="ECO:0000313" key="2">
    <source>
        <dbReference type="EMBL" id="SEG37232.1"/>
    </source>
</evidence>
<evidence type="ECO:0000259" key="1">
    <source>
        <dbReference type="PROSITE" id="PS50042"/>
    </source>
</evidence>
<accession>A0A1H5ZLY1</accession>
<dbReference type="InterPro" id="IPR000595">
    <property type="entry name" value="cNMP-bd_dom"/>
</dbReference>
<proteinExistence type="predicted"/>
<feature type="domain" description="Cyclic nucleotide-binding" evidence="1">
    <location>
        <begin position="5"/>
        <end position="107"/>
    </location>
</feature>
<dbReference type="CDD" id="cd00038">
    <property type="entry name" value="CAP_ED"/>
    <property type="match status" value="1"/>
</dbReference>
<dbReference type="InterPro" id="IPR018490">
    <property type="entry name" value="cNMP-bd_dom_sf"/>
</dbReference>
<dbReference type="InterPro" id="IPR014710">
    <property type="entry name" value="RmlC-like_jellyroll"/>
</dbReference>
<dbReference type="OrthoDB" id="667966at2"/>
<gene>
    <name evidence="2" type="ORF">SAMN03080598_03582</name>
</gene>
<keyword evidence="2" id="KW-0418">Kinase</keyword>
<keyword evidence="2" id="KW-0808">Transferase</keyword>
<protein>
    <submittedName>
        <fullName evidence="2">cAMP-binding domain of CRP or a regulatory subunit of cAMP-dependent protein kinases</fullName>
    </submittedName>
</protein>
<sequence length="205" mass="23454">MDFGPFSFLAERKIEVSGKLLETVQLEKGHLIYQPPNRITPIFEIASGAVKIGSYTPDGEEVCYDILRPGDYFGNFQYLNGQFSEFAKSLTPVELRVYDVDFFKQLVTNTPTLAGWFFKVLVSRWCRVEERLFAIRSLTPQEKVRKILPYFQVQILDASGKRFSLREVVTLQDIADLTGLTRQTVSKVMREDIGRMTKSPNGILN</sequence>
<name>A0A1H5ZLY1_9BACT</name>
<dbReference type="RefSeq" id="WP_103926173.1">
    <property type="nucleotide sequence ID" value="NZ_BBFN01000037.1"/>
</dbReference>
<dbReference type="EMBL" id="FNVR01000029">
    <property type="protein sequence ID" value="SEG37232.1"/>
    <property type="molecule type" value="Genomic_DNA"/>
</dbReference>
<dbReference type="AlphaFoldDB" id="A0A1H5ZLY1"/>
<dbReference type="Pfam" id="PF00027">
    <property type="entry name" value="cNMP_binding"/>
    <property type="match status" value="1"/>
</dbReference>